<evidence type="ECO:0000256" key="4">
    <source>
        <dbReference type="ARBA" id="ARBA00022771"/>
    </source>
</evidence>
<feature type="compositionally biased region" description="Low complexity" evidence="10">
    <location>
        <begin position="183"/>
        <end position="203"/>
    </location>
</feature>
<evidence type="ECO:0000256" key="9">
    <source>
        <dbReference type="PROSITE-ProRule" id="PRU00042"/>
    </source>
</evidence>
<dbReference type="PANTHER" id="PTHR19818">
    <property type="entry name" value="ZINC FINGER PROTEIN ZIC AND GLI"/>
    <property type="match status" value="1"/>
</dbReference>
<dbReference type="SMART" id="SM00355">
    <property type="entry name" value="ZnF_C2H2"/>
    <property type="match status" value="2"/>
</dbReference>
<feature type="domain" description="C2H2-type" evidence="11">
    <location>
        <begin position="225"/>
        <end position="252"/>
    </location>
</feature>
<dbReference type="PANTHER" id="PTHR19818:SF139">
    <property type="entry name" value="PAIR-RULE PROTEIN ODD-PAIRED"/>
    <property type="match status" value="1"/>
</dbReference>
<reference evidence="13" key="1">
    <citation type="journal article" date="2012" name="Science">
        <title>The Paleozoic origin of enzymatic lignin decomposition reconstructed from 31 fungal genomes.</title>
        <authorList>
            <person name="Floudas D."/>
            <person name="Binder M."/>
            <person name="Riley R."/>
            <person name="Barry K."/>
            <person name="Blanchette R.A."/>
            <person name="Henrissat B."/>
            <person name="Martinez A.T."/>
            <person name="Otillar R."/>
            <person name="Spatafora J.W."/>
            <person name="Yadav J.S."/>
            <person name="Aerts A."/>
            <person name="Benoit I."/>
            <person name="Boyd A."/>
            <person name="Carlson A."/>
            <person name="Copeland A."/>
            <person name="Coutinho P.M."/>
            <person name="de Vries R.P."/>
            <person name="Ferreira P."/>
            <person name="Findley K."/>
            <person name="Foster B."/>
            <person name="Gaskell J."/>
            <person name="Glotzer D."/>
            <person name="Gorecki P."/>
            <person name="Heitman J."/>
            <person name="Hesse C."/>
            <person name="Hori C."/>
            <person name="Igarashi K."/>
            <person name="Jurgens J.A."/>
            <person name="Kallen N."/>
            <person name="Kersten P."/>
            <person name="Kohler A."/>
            <person name="Kuees U."/>
            <person name="Kumar T.K.A."/>
            <person name="Kuo A."/>
            <person name="LaButti K."/>
            <person name="Larrondo L.F."/>
            <person name="Lindquist E."/>
            <person name="Ling A."/>
            <person name="Lombard V."/>
            <person name="Lucas S."/>
            <person name="Lundell T."/>
            <person name="Martin R."/>
            <person name="McLaughlin D.J."/>
            <person name="Morgenstern I."/>
            <person name="Morin E."/>
            <person name="Murat C."/>
            <person name="Nagy L.G."/>
            <person name="Nolan M."/>
            <person name="Ohm R.A."/>
            <person name="Patyshakuliyeva A."/>
            <person name="Rokas A."/>
            <person name="Ruiz-Duenas F.J."/>
            <person name="Sabat G."/>
            <person name="Salamov A."/>
            <person name="Samejima M."/>
            <person name="Schmutz J."/>
            <person name="Slot J.C."/>
            <person name="St John F."/>
            <person name="Stenlid J."/>
            <person name="Sun H."/>
            <person name="Sun S."/>
            <person name="Syed K."/>
            <person name="Tsang A."/>
            <person name="Wiebenga A."/>
            <person name="Young D."/>
            <person name="Pisabarro A."/>
            <person name="Eastwood D.C."/>
            <person name="Martin F."/>
            <person name="Cullen D."/>
            <person name="Grigoriev I.V."/>
            <person name="Hibbett D.S."/>
        </authorList>
    </citation>
    <scope>NUCLEOTIDE SEQUENCE [LARGE SCALE GENOMIC DNA]</scope>
    <source>
        <strain evidence="13">FP-91666</strain>
    </source>
</reference>
<sequence>MSHPARHSDESRRWEDNRPTLPPIRDLFGRELARPPHPDQGLQQSPYSHPTTQLPLTDEPTMHPVHSNAHIPPQTNRGPAYHPHNSPQSSYMANPSSPQLHSHREYSGHAPPRSFTSPYPAATPPVVPAGHNRSSSTPDPRYPSQYPPRSNTHPEPWSSPTFTRPTGYSSQYQATAIPPQQAGYPSGPMSGPSSYGPPSLVPSRSPYEMPYPTVPEPVPSSSAKYECNYCGKGFTRPSSLKIHLHSHTGERPYVCTVEGCGRTFSVQSNMRRHARTHGLPREDSGDEEASEGSPSMSGRRPSP</sequence>
<dbReference type="OrthoDB" id="6077919at2759"/>
<dbReference type="InterPro" id="IPR050329">
    <property type="entry name" value="GLI_C2H2-zinc-finger"/>
</dbReference>
<keyword evidence="13" id="KW-1185">Reference proteome</keyword>
<evidence type="ECO:0000256" key="1">
    <source>
        <dbReference type="ARBA" id="ARBA00004123"/>
    </source>
</evidence>
<evidence type="ECO:0000256" key="3">
    <source>
        <dbReference type="ARBA" id="ARBA00022737"/>
    </source>
</evidence>
<dbReference type="GO" id="GO:0005634">
    <property type="term" value="C:nucleus"/>
    <property type="evidence" value="ECO:0007669"/>
    <property type="project" value="UniProtKB-SubCell"/>
</dbReference>
<evidence type="ECO:0000256" key="7">
    <source>
        <dbReference type="ARBA" id="ARBA00023163"/>
    </source>
</evidence>
<feature type="region of interest" description="Disordered" evidence="10">
    <location>
        <begin position="1"/>
        <end position="213"/>
    </location>
</feature>
<evidence type="ECO:0000313" key="12">
    <source>
        <dbReference type="EMBL" id="EIM79173.1"/>
    </source>
</evidence>
<dbReference type="GO" id="GO:0000981">
    <property type="term" value="F:DNA-binding transcription factor activity, RNA polymerase II-specific"/>
    <property type="evidence" value="ECO:0007669"/>
    <property type="project" value="TreeGrafter"/>
</dbReference>
<dbReference type="InterPro" id="IPR036236">
    <property type="entry name" value="Znf_C2H2_sf"/>
</dbReference>
<feature type="compositionally biased region" description="Basic and acidic residues" evidence="10">
    <location>
        <begin position="27"/>
        <end position="37"/>
    </location>
</feature>
<comment type="subcellular location">
    <subcellularLocation>
        <location evidence="1">Nucleus</location>
    </subcellularLocation>
</comment>
<dbReference type="Pfam" id="PF00096">
    <property type="entry name" value="zf-C2H2"/>
    <property type="match status" value="2"/>
</dbReference>
<dbReference type="OMA" id="NIRRPER"/>
<evidence type="ECO:0000256" key="10">
    <source>
        <dbReference type="SAM" id="MobiDB-lite"/>
    </source>
</evidence>
<dbReference type="PROSITE" id="PS50157">
    <property type="entry name" value="ZINC_FINGER_C2H2_2"/>
    <property type="match status" value="2"/>
</dbReference>
<accession>R7RWM2</accession>
<dbReference type="PROSITE" id="PS00028">
    <property type="entry name" value="ZINC_FINGER_C2H2_1"/>
    <property type="match status" value="2"/>
</dbReference>
<dbReference type="GO" id="GO:0008270">
    <property type="term" value="F:zinc ion binding"/>
    <property type="evidence" value="ECO:0007669"/>
    <property type="project" value="UniProtKB-KW"/>
</dbReference>
<protein>
    <recommendedName>
        <fullName evidence="11">C2H2-type domain-containing protein</fullName>
    </recommendedName>
</protein>
<organism evidence="12 13">
    <name type="scientific">Stereum hirsutum (strain FP-91666)</name>
    <name type="common">White-rot fungus</name>
    <dbReference type="NCBI Taxonomy" id="721885"/>
    <lineage>
        <taxon>Eukaryota</taxon>
        <taxon>Fungi</taxon>
        <taxon>Dikarya</taxon>
        <taxon>Basidiomycota</taxon>
        <taxon>Agaricomycotina</taxon>
        <taxon>Agaricomycetes</taxon>
        <taxon>Russulales</taxon>
        <taxon>Stereaceae</taxon>
        <taxon>Stereum</taxon>
    </lineage>
</organism>
<keyword evidence="2" id="KW-0479">Metal-binding</keyword>
<evidence type="ECO:0000256" key="6">
    <source>
        <dbReference type="ARBA" id="ARBA00023015"/>
    </source>
</evidence>
<dbReference type="AlphaFoldDB" id="R7RWM2"/>
<keyword evidence="3" id="KW-0677">Repeat</keyword>
<dbReference type="KEGG" id="shs:STEHIDRAFT_126619"/>
<dbReference type="GO" id="GO:0000978">
    <property type="term" value="F:RNA polymerase II cis-regulatory region sequence-specific DNA binding"/>
    <property type="evidence" value="ECO:0007669"/>
    <property type="project" value="UniProtKB-ARBA"/>
</dbReference>
<keyword evidence="8" id="KW-0539">Nucleus</keyword>
<dbReference type="FunFam" id="3.30.160.60:FF:000060">
    <property type="entry name" value="zinc finger protein 436"/>
    <property type="match status" value="1"/>
</dbReference>
<dbReference type="InterPro" id="IPR013087">
    <property type="entry name" value="Znf_C2H2_type"/>
</dbReference>
<dbReference type="Gene3D" id="3.30.160.60">
    <property type="entry name" value="Classic Zinc Finger"/>
    <property type="match status" value="2"/>
</dbReference>
<keyword evidence="6" id="KW-0805">Transcription regulation</keyword>
<feature type="compositionally biased region" description="Polar residues" evidence="10">
    <location>
        <begin position="85"/>
        <end position="100"/>
    </location>
</feature>
<gene>
    <name evidence="12" type="ORF">STEHIDRAFT_126619</name>
</gene>
<dbReference type="GeneID" id="18797798"/>
<keyword evidence="4 9" id="KW-0863">Zinc-finger</keyword>
<dbReference type="FunFam" id="3.30.160.60:FF:000125">
    <property type="entry name" value="Putative zinc finger protein 143"/>
    <property type="match status" value="1"/>
</dbReference>
<feature type="region of interest" description="Disordered" evidence="10">
    <location>
        <begin position="268"/>
        <end position="303"/>
    </location>
</feature>
<name>R7RWM2_STEHR</name>
<dbReference type="GO" id="GO:0045944">
    <property type="term" value="P:positive regulation of transcription by RNA polymerase II"/>
    <property type="evidence" value="ECO:0007669"/>
    <property type="project" value="UniProtKB-ARBA"/>
</dbReference>
<feature type="compositionally biased region" description="Polar residues" evidence="10">
    <location>
        <begin position="41"/>
        <end position="55"/>
    </location>
</feature>
<feature type="compositionally biased region" description="Polar residues" evidence="10">
    <location>
        <begin position="147"/>
        <end position="174"/>
    </location>
</feature>
<evidence type="ECO:0000259" key="11">
    <source>
        <dbReference type="PROSITE" id="PS50157"/>
    </source>
</evidence>
<dbReference type="EMBL" id="JH687408">
    <property type="protein sequence ID" value="EIM79173.1"/>
    <property type="molecule type" value="Genomic_DNA"/>
</dbReference>
<dbReference type="SUPFAM" id="SSF57667">
    <property type="entry name" value="beta-beta-alpha zinc fingers"/>
    <property type="match status" value="1"/>
</dbReference>
<dbReference type="eggNOG" id="KOG1721">
    <property type="taxonomic scope" value="Eukaryota"/>
</dbReference>
<keyword evidence="7" id="KW-0804">Transcription</keyword>
<dbReference type="Proteomes" id="UP000053927">
    <property type="component" value="Unassembled WGS sequence"/>
</dbReference>
<evidence type="ECO:0000256" key="5">
    <source>
        <dbReference type="ARBA" id="ARBA00022833"/>
    </source>
</evidence>
<proteinExistence type="predicted"/>
<evidence type="ECO:0000256" key="2">
    <source>
        <dbReference type="ARBA" id="ARBA00022723"/>
    </source>
</evidence>
<feature type="compositionally biased region" description="Low complexity" evidence="10">
    <location>
        <begin position="291"/>
        <end position="303"/>
    </location>
</feature>
<feature type="domain" description="C2H2-type" evidence="11">
    <location>
        <begin position="253"/>
        <end position="282"/>
    </location>
</feature>
<dbReference type="RefSeq" id="XP_007311734.1">
    <property type="nucleotide sequence ID" value="XM_007311672.1"/>
</dbReference>
<evidence type="ECO:0000313" key="13">
    <source>
        <dbReference type="Proteomes" id="UP000053927"/>
    </source>
</evidence>
<keyword evidence="5" id="KW-0862">Zinc</keyword>
<evidence type="ECO:0000256" key="8">
    <source>
        <dbReference type="ARBA" id="ARBA00023242"/>
    </source>
</evidence>
<feature type="compositionally biased region" description="Basic and acidic residues" evidence="10">
    <location>
        <begin position="1"/>
        <end position="18"/>
    </location>
</feature>